<protein>
    <recommendedName>
        <fullName evidence="1">Acylphosphatase-like domain-containing protein</fullName>
    </recommendedName>
</protein>
<dbReference type="Gene3D" id="3.30.70.100">
    <property type="match status" value="1"/>
</dbReference>
<sequence>MRIRPWMGRQIFAPGKICTSTIRGGRITQGGRSRCAYVQDGLVEVIVTGDDVAVQSLIKWLKIGPKHAKVSTIKVIDLSMPYLQDNQKNDFEIWSTQFSTTK</sequence>
<gene>
    <name evidence="2" type="ORF">MNBD_GAMMA06-1685</name>
</gene>
<dbReference type="InterPro" id="IPR036046">
    <property type="entry name" value="Acylphosphatase-like_dom_sf"/>
</dbReference>
<evidence type="ECO:0000259" key="1">
    <source>
        <dbReference type="PROSITE" id="PS51160"/>
    </source>
</evidence>
<dbReference type="SUPFAM" id="SSF54975">
    <property type="entry name" value="Acylphosphatase/BLUF domain-like"/>
    <property type="match status" value="1"/>
</dbReference>
<accession>A0A3B0X1V1</accession>
<proteinExistence type="predicted"/>
<reference evidence="2" key="1">
    <citation type="submission" date="2018-06" db="EMBL/GenBank/DDBJ databases">
        <authorList>
            <person name="Zhirakovskaya E."/>
        </authorList>
    </citation>
    <scope>NUCLEOTIDE SEQUENCE</scope>
</reference>
<feature type="domain" description="Acylphosphatase-like" evidence="1">
    <location>
        <begin position="1"/>
        <end position="95"/>
    </location>
</feature>
<dbReference type="AlphaFoldDB" id="A0A3B0X1V1"/>
<dbReference type="InterPro" id="IPR001792">
    <property type="entry name" value="Acylphosphatase-like_dom"/>
</dbReference>
<organism evidence="2">
    <name type="scientific">hydrothermal vent metagenome</name>
    <dbReference type="NCBI Taxonomy" id="652676"/>
    <lineage>
        <taxon>unclassified sequences</taxon>
        <taxon>metagenomes</taxon>
        <taxon>ecological metagenomes</taxon>
    </lineage>
</organism>
<evidence type="ECO:0000313" key="2">
    <source>
        <dbReference type="EMBL" id="VAW50606.1"/>
    </source>
</evidence>
<dbReference type="Pfam" id="PF00708">
    <property type="entry name" value="Acylphosphatase"/>
    <property type="match status" value="1"/>
</dbReference>
<dbReference type="EMBL" id="UOFD01000017">
    <property type="protein sequence ID" value="VAW50606.1"/>
    <property type="molecule type" value="Genomic_DNA"/>
</dbReference>
<dbReference type="PROSITE" id="PS51160">
    <property type="entry name" value="ACYLPHOSPHATASE_3"/>
    <property type="match status" value="1"/>
</dbReference>
<name>A0A3B0X1V1_9ZZZZ</name>